<dbReference type="Proteomes" id="UP000002654">
    <property type="component" value="Chromosome"/>
</dbReference>
<evidence type="ECO:0000259" key="3">
    <source>
        <dbReference type="Pfam" id="PF13229"/>
    </source>
</evidence>
<dbReference type="Pfam" id="PF13229">
    <property type="entry name" value="Beta_helix"/>
    <property type="match status" value="1"/>
</dbReference>
<dbReference type="PaxDb" id="768679-TTX_1262"/>
<dbReference type="InterPro" id="IPR039448">
    <property type="entry name" value="Beta_helix"/>
</dbReference>
<organism evidence="4 5">
    <name type="scientific">Thermoproteus tenax (strain ATCC 35583 / DSM 2078 / JCM 9277 / NBRC 100435 / Kra 1)</name>
    <dbReference type="NCBI Taxonomy" id="768679"/>
    <lineage>
        <taxon>Archaea</taxon>
        <taxon>Thermoproteota</taxon>
        <taxon>Thermoprotei</taxon>
        <taxon>Thermoproteales</taxon>
        <taxon>Thermoproteaceae</taxon>
        <taxon>Thermoproteus</taxon>
    </lineage>
</organism>
<dbReference type="PATRIC" id="fig|768679.9.peg.1274"/>
<reference evidence="4 5" key="1">
    <citation type="journal article" date="2011" name="PLoS ONE">
        <title>The complete genome sequence of Thermoproteus tenax: a physiologically versatile member of the Crenarchaeota.</title>
        <authorList>
            <person name="Siebers B."/>
            <person name="Zaparty M."/>
            <person name="Raddatz G."/>
            <person name="Tjaden B."/>
            <person name="Albers S.V."/>
            <person name="Bell S.D."/>
            <person name="Blombach F."/>
            <person name="Kletzin A."/>
            <person name="Kyrpides N."/>
            <person name="Lanz C."/>
            <person name="Plagens A."/>
            <person name="Rampp M."/>
            <person name="Rosinus A."/>
            <person name="von Jan M."/>
            <person name="Makarova K.S."/>
            <person name="Klenk H.P."/>
            <person name="Schuster S.C."/>
            <person name="Hensel R."/>
        </authorList>
    </citation>
    <scope>NUCLEOTIDE SEQUENCE [LARGE SCALE GENOMIC DNA]</scope>
    <source>
        <strain evidence="5">ATCC 35583 / DSM 2078 / JCM 9277 / NBRC 100435 / Kra 1</strain>
    </source>
</reference>
<feature type="domain" description="Right handed beta helix" evidence="3">
    <location>
        <begin position="49"/>
        <end position="165"/>
    </location>
</feature>
<dbReference type="InterPro" id="IPR012334">
    <property type="entry name" value="Pectin_lyas_fold"/>
</dbReference>
<dbReference type="SMART" id="SM00710">
    <property type="entry name" value="PbH1"/>
    <property type="match status" value="8"/>
</dbReference>
<dbReference type="InterPro" id="IPR011050">
    <property type="entry name" value="Pectin_lyase_fold/virulence"/>
</dbReference>
<dbReference type="GeneID" id="11262141"/>
<keyword evidence="5" id="KW-1185">Reference proteome</keyword>
<evidence type="ECO:0000256" key="1">
    <source>
        <dbReference type="ARBA" id="ARBA00022737"/>
    </source>
</evidence>
<gene>
    <name evidence="4" type="ordered locus">TTX_1262</name>
</gene>
<dbReference type="InterPro" id="IPR007742">
    <property type="entry name" value="NosD_dom"/>
</dbReference>
<dbReference type="InterPro" id="IPR006626">
    <property type="entry name" value="PbH1"/>
</dbReference>
<keyword evidence="1" id="KW-0677">Repeat</keyword>
<proteinExistence type="predicted"/>
<dbReference type="InterPro" id="IPR051550">
    <property type="entry name" value="SCF-Subunits/Alg-Epimerases"/>
</dbReference>
<name>G4RK01_THETK</name>
<evidence type="ECO:0000259" key="2">
    <source>
        <dbReference type="Pfam" id="PF05048"/>
    </source>
</evidence>
<feature type="domain" description="Periplasmic copper-binding protein NosD beta helix" evidence="2">
    <location>
        <begin position="175"/>
        <end position="354"/>
    </location>
</feature>
<dbReference type="RefSeq" id="WP_014127151.1">
    <property type="nucleotide sequence ID" value="NC_016070.1"/>
</dbReference>
<protein>
    <submittedName>
        <fullName evidence="4">Cell suface protein containing PKD-like repeats</fullName>
    </submittedName>
</protein>
<dbReference type="KEGG" id="ttn:TTX_1262"/>
<sequence length="423" mass="45300">MWAVAALALVLAAAGQFAIDRVPYVVQQPGYYLLTQDLNSSDYIAIVVNASGVVLDGGGHYLFGAGGYIGIYVVNAANVTVKDVKVAGFSYGILLENTTEARLLNIWVFRNARAGVEVDLSRQIRVESVRAEDNGEVGVRLYFVNGSILRDVVANGNGCGVSIDGALGVLAERLNVSDNECDGLVVGDSADVVVSQVVADRNAGSGVFIGSKNVELAQLSARGNSESGLVLLHADNARVRDVDAEGNGYSGVEVVKSRRVSLSRVSAVGNEYDGLSISFSEEVEAFNSSFVGNEVGAHIGRSSRVRLWLNNFVNNTWLNIEVCESSVELSSPGPLTYIYRGAAYFGRLGNYWSDSPSAGGLRGIGAVPYMVAVRDCKYFSALNYTADYFPLESPSWYYRLIAETPCRRAMGRSWGPGPPALVR</sequence>
<accession>G4RK01</accession>
<dbReference type="EMBL" id="FN869859">
    <property type="protein sequence ID" value="CCC81896.1"/>
    <property type="molecule type" value="Genomic_DNA"/>
</dbReference>
<dbReference type="AlphaFoldDB" id="G4RK01"/>
<dbReference type="eggNOG" id="arCOG02499">
    <property type="taxonomic scope" value="Archaea"/>
</dbReference>
<dbReference type="Pfam" id="PF05048">
    <property type="entry name" value="NosD"/>
    <property type="match status" value="1"/>
</dbReference>
<dbReference type="PANTHER" id="PTHR22990">
    <property type="entry name" value="F-BOX ONLY PROTEIN"/>
    <property type="match status" value="1"/>
</dbReference>
<dbReference type="HOGENOM" id="CLU_648339_0_0_2"/>
<evidence type="ECO:0000313" key="5">
    <source>
        <dbReference type="Proteomes" id="UP000002654"/>
    </source>
</evidence>
<dbReference type="STRING" id="768679.TTX_1262"/>
<dbReference type="SUPFAM" id="SSF51126">
    <property type="entry name" value="Pectin lyase-like"/>
    <property type="match status" value="2"/>
</dbReference>
<evidence type="ECO:0000313" key="4">
    <source>
        <dbReference type="EMBL" id="CCC81896.1"/>
    </source>
</evidence>
<dbReference type="Gene3D" id="2.160.20.10">
    <property type="entry name" value="Single-stranded right-handed beta-helix, Pectin lyase-like"/>
    <property type="match status" value="1"/>
</dbReference>
<dbReference type="PANTHER" id="PTHR22990:SF15">
    <property type="entry name" value="F-BOX ONLY PROTEIN 10"/>
    <property type="match status" value="1"/>
</dbReference>